<evidence type="ECO:0000313" key="3">
    <source>
        <dbReference type="EMBL" id="TNV73281.1"/>
    </source>
</evidence>
<feature type="transmembrane region" description="Helical" evidence="2">
    <location>
        <begin position="512"/>
        <end position="533"/>
    </location>
</feature>
<proteinExistence type="predicted"/>
<sequence length="571" mass="65437">MRSIGKTISDYYRSETEQHALSVAQTTQLTIIISIASIVLVCIFISPIICRIEQRKYMGLKFFLNVEPAHLVMLDNQIRDFLNLAFSDASVHTGATHQEDSVNKKGQKRNDNQFVDNDQYNKDMKNMVAGNASSSSSEDENERRDVNGNKIDNNEDSESRTVNSSIRDSRDNHWDNPQIQQSNDKLLLGAQQTNKKPLPNATVGPQVELNHVEESMYSDLQDSFASLSKISASQASSVVRRPVVKKVKIEGEESEEDSNPDLTAQQEYEAERKMIMDAKFYRIGQIIFRQKLRTVVFICLLGIIFSSYFIAGYFFSVKPFQETPDIIKSLDTVFFRDITIENAMGFIRSDQILNTSIPAVEDPSMSGSEYFLQWGEEREREFLLMRKNLPTVFAEISKYFQDIESEALCQIANTNEVTKVNKIDLCKRVYHGVLTKGLTYTMSIILSHFRNLNLKFQSSPRTKEFLLEALKDNATLSLIESKHFVMDNVFADMKNMVTQSTTDYYGSLISQYTVLFSLFVILMSVLFVIYLIYGYNHIKDSMWKTNLTLKVMPLDFIPRHCLPELKAFFKS</sequence>
<reference evidence="3" key="1">
    <citation type="submission" date="2019-06" db="EMBL/GenBank/DDBJ databases">
        <authorList>
            <person name="Zheng W."/>
        </authorList>
    </citation>
    <scope>NUCLEOTIDE SEQUENCE</scope>
    <source>
        <strain evidence="3">QDHG01</strain>
    </source>
</reference>
<dbReference type="PANTHER" id="PTHR31600:SF2">
    <property type="entry name" value="GAMETE ENRICHED GENE 10 PROTEIN-RELATED"/>
    <property type="match status" value="1"/>
</dbReference>
<evidence type="ECO:0000256" key="1">
    <source>
        <dbReference type="SAM" id="MobiDB-lite"/>
    </source>
</evidence>
<keyword evidence="2" id="KW-0472">Membrane</keyword>
<keyword evidence="2" id="KW-0812">Transmembrane</keyword>
<name>A0A8J8SWV3_HALGN</name>
<dbReference type="OrthoDB" id="10657174at2759"/>
<dbReference type="PANTHER" id="PTHR31600">
    <property type="entry name" value="TINY MACROCYSTS PROTEIN B-RELATED"/>
    <property type="match status" value="1"/>
</dbReference>
<protein>
    <submittedName>
        <fullName evidence="3">Uncharacterized protein</fullName>
    </submittedName>
</protein>
<keyword evidence="4" id="KW-1185">Reference proteome</keyword>
<keyword evidence="2" id="KW-1133">Transmembrane helix</keyword>
<accession>A0A8J8SWV3</accession>
<comment type="caution">
    <text evidence="3">The sequence shown here is derived from an EMBL/GenBank/DDBJ whole genome shotgun (WGS) entry which is preliminary data.</text>
</comment>
<dbReference type="InterPro" id="IPR052994">
    <property type="entry name" value="Tiny_macrocysts_regulators"/>
</dbReference>
<dbReference type="EMBL" id="RRYP01019329">
    <property type="protein sequence ID" value="TNV73281.1"/>
    <property type="molecule type" value="Genomic_DNA"/>
</dbReference>
<feature type="transmembrane region" description="Helical" evidence="2">
    <location>
        <begin position="295"/>
        <end position="315"/>
    </location>
</feature>
<evidence type="ECO:0000256" key="2">
    <source>
        <dbReference type="SAM" id="Phobius"/>
    </source>
</evidence>
<organism evidence="3 4">
    <name type="scientific">Halteria grandinella</name>
    <dbReference type="NCBI Taxonomy" id="5974"/>
    <lineage>
        <taxon>Eukaryota</taxon>
        <taxon>Sar</taxon>
        <taxon>Alveolata</taxon>
        <taxon>Ciliophora</taxon>
        <taxon>Intramacronucleata</taxon>
        <taxon>Spirotrichea</taxon>
        <taxon>Stichotrichia</taxon>
        <taxon>Sporadotrichida</taxon>
        <taxon>Halteriidae</taxon>
        <taxon>Halteria</taxon>
    </lineage>
</organism>
<feature type="region of interest" description="Disordered" evidence="1">
    <location>
        <begin position="95"/>
        <end position="178"/>
    </location>
</feature>
<gene>
    <name evidence="3" type="ORF">FGO68_gene618</name>
</gene>
<dbReference type="AlphaFoldDB" id="A0A8J8SWV3"/>
<evidence type="ECO:0000313" key="4">
    <source>
        <dbReference type="Proteomes" id="UP000785679"/>
    </source>
</evidence>
<dbReference type="Proteomes" id="UP000785679">
    <property type="component" value="Unassembled WGS sequence"/>
</dbReference>
<feature type="compositionally biased region" description="Basic and acidic residues" evidence="1">
    <location>
        <begin position="97"/>
        <end position="111"/>
    </location>
</feature>
<feature type="transmembrane region" description="Helical" evidence="2">
    <location>
        <begin position="29"/>
        <end position="50"/>
    </location>
</feature>